<evidence type="ECO:0000256" key="4">
    <source>
        <dbReference type="PROSITE-ProRule" id="PRU00278"/>
    </source>
</evidence>
<protein>
    <submittedName>
        <fullName evidence="7">Peptidylprolyl isomerase</fullName>
        <ecNumber evidence="7">5.2.1.8</ecNumber>
    </submittedName>
</protein>
<evidence type="ECO:0000256" key="3">
    <source>
        <dbReference type="ARBA" id="ARBA00023235"/>
    </source>
</evidence>
<keyword evidence="8" id="KW-1185">Reference proteome</keyword>
<dbReference type="Pfam" id="PF00639">
    <property type="entry name" value="Rotamase"/>
    <property type="match status" value="1"/>
</dbReference>
<dbReference type="EMBL" id="JAHOPB010000001">
    <property type="protein sequence ID" value="MBU8875546.1"/>
    <property type="molecule type" value="Genomic_DNA"/>
</dbReference>
<dbReference type="PROSITE" id="PS50198">
    <property type="entry name" value="PPIC_PPIASE_2"/>
    <property type="match status" value="1"/>
</dbReference>
<dbReference type="EC" id="5.2.1.8" evidence="7"/>
<sequence length="436" mass="47152">MSAPLLRASLLLAMMVLPAAASAQQRPAAQGASVQAAPGQGLRVVARVNDDAITDFDLSQRVLFAIRTSGLADSPDLRQRMAGQMLRQMIDERLQVQDAKKLGVRPTESEINSRYTEIERAAGLGQGQFKLYLQSVGVAPDIAKQQIEAQIAWGKIIRRKVRSQVDVSDAEIDDAMSRMRTNVGKTETRVAEIFVPVDRADGVDEGKRSADRIMEQLRRGAPFAAVAQQFSQGASAASGGDLGWVLPGALDPSLDATIERVQPRSYSEPVRSGSGWHILYVVDRRPFAAARPDDVKLNLVQMTLALPPNASPEETNRATADAQKAMGGVRQCNDLHVQSRQIKGSTSGDLNGVRVGDLSANAQMYEQLPRLPIGGTAGPFRVAEGLQVVALCSKAGGDGLPTRDAIQQQLLIQKLDSAGRRYMRDLRRQATIDIKS</sequence>
<comment type="caution">
    <text evidence="7">The sequence shown here is derived from an EMBL/GenBank/DDBJ whole genome shotgun (WGS) entry which is preliminary data.</text>
</comment>
<dbReference type="GO" id="GO:0003755">
    <property type="term" value="F:peptidyl-prolyl cis-trans isomerase activity"/>
    <property type="evidence" value="ECO:0007669"/>
    <property type="project" value="UniProtKB-EC"/>
</dbReference>
<keyword evidence="1 4" id="KW-0697">Rotamase</keyword>
<evidence type="ECO:0000313" key="7">
    <source>
        <dbReference type="EMBL" id="MBU8875546.1"/>
    </source>
</evidence>
<evidence type="ECO:0000256" key="1">
    <source>
        <dbReference type="ARBA" id="ARBA00023110"/>
    </source>
</evidence>
<dbReference type="InterPro" id="IPR050280">
    <property type="entry name" value="OMP_Chaperone_SurA"/>
</dbReference>
<evidence type="ECO:0000259" key="6">
    <source>
        <dbReference type="PROSITE" id="PS50198"/>
    </source>
</evidence>
<evidence type="ECO:0000313" key="8">
    <source>
        <dbReference type="Proteomes" id="UP000727907"/>
    </source>
</evidence>
<feature type="signal peptide" evidence="5">
    <location>
        <begin position="1"/>
        <end position="23"/>
    </location>
</feature>
<dbReference type="InterPro" id="IPR023058">
    <property type="entry name" value="PPIase_PpiC_CS"/>
</dbReference>
<dbReference type="PANTHER" id="PTHR47637:SF1">
    <property type="entry name" value="CHAPERONE SURA"/>
    <property type="match status" value="1"/>
</dbReference>
<name>A0ABS6ILT8_9HYPH</name>
<dbReference type="Pfam" id="PF09312">
    <property type="entry name" value="SurA_N"/>
    <property type="match status" value="1"/>
</dbReference>
<organism evidence="7 8">
    <name type="scientific">Reyranella humidisoli</name>
    <dbReference type="NCBI Taxonomy" id="2849149"/>
    <lineage>
        <taxon>Bacteria</taxon>
        <taxon>Pseudomonadati</taxon>
        <taxon>Pseudomonadota</taxon>
        <taxon>Alphaproteobacteria</taxon>
        <taxon>Hyphomicrobiales</taxon>
        <taxon>Reyranellaceae</taxon>
        <taxon>Reyranella</taxon>
    </lineage>
</organism>
<dbReference type="RefSeq" id="WP_216962950.1">
    <property type="nucleotide sequence ID" value="NZ_JAHOPB010000001.1"/>
</dbReference>
<gene>
    <name evidence="7" type="ORF">KQ910_17365</name>
</gene>
<dbReference type="PANTHER" id="PTHR47637">
    <property type="entry name" value="CHAPERONE SURA"/>
    <property type="match status" value="1"/>
</dbReference>
<evidence type="ECO:0000256" key="5">
    <source>
        <dbReference type="SAM" id="SignalP"/>
    </source>
</evidence>
<proteinExistence type="predicted"/>
<keyword evidence="5" id="KW-0732">Signal</keyword>
<dbReference type="PROSITE" id="PS01096">
    <property type="entry name" value="PPIC_PPIASE_1"/>
    <property type="match status" value="1"/>
</dbReference>
<evidence type="ECO:0000256" key="2">
    <source>
        <dbReference type="ARBA" id="ARBA00023186"/>
    </source>
</evidence>
<accession>A0ABS6ILT8</accession>
<reference evidence="7 8" key="1">
    <citation type="submission" date="2021-06" db="EMBL/GenBank/DDBJ databases">
        <authorList>
            <person name="Lee D.H."/>
        </authorList>
    </citation>
    <scope>NUCLEOTIDE SEQUENCE [LARGE SCALE GENOMIC DNA]</scope>
    <source>
        <strain evidence="7 8">MMS21-HV4-11</strain>
    </source>
</reference>
<feature type="domain" description="PpiC" evidence="6">
    <location>
        <begin position="185"/>
        <end position="283"/>
    </location>
</feature>
<keyword evidence="3 4" id="KW-0413">Isomerase</keyword>
<dbReference type="InterPro" id="IPR015391">
    <property type="entry name" value="SurA_N"/>
</dbReference>
<dbReference type="Proteomes" id="UP000727907">
    <property type="component" value="Unassembled WGS sequence"/>
</dbReference>
<keyword evidence="2" id="KW-0143">Chaperone</keyword>
<feature type="chain" id="PRO_5047527327" evidence="5">
    <location>
        <begin position="24"/>
        <end position="436"/>
    </location>
</feature>
<dbReference type="InterPro" id="IPR000297">
    <property type="entry name" value="PPIase_PpiC"/>
</dbReference>